<proteinExistence type="predicted"/>
<dbReference type="GO" id="GO:0006508">
    <property type="term" value="P:proteolysis"/>
    <property type="evidence" value="ECO:0007669"/>
    <property type="project" value="UniProtKB-KW"/>
</dbReference>
<dbReference type="GO" id="GO:0008235">
    <property type="term" value="F:metalloexopeptidase activity"/>
    <property type="evidence" value="ECO:0007669"/>
    <property type="project" value="TreeGrafter"/>
</dbReference>
<dbReference type="PANTHER" id="PTHR34858">
    <property type="entry name" value="CYSO-CYSTEINE PEPTIDASE"/>
    <property type="match status" value="1"/>
</dbReference>
<sequence length="142" mass="15372">MTAIAKVYVSESMLAALFETCRRRLPYESCGIVLGACSAGAAVAETFVLLRNVSADPLRSFRFDPAEWTEAYGAAQKNQREIVGFFHVHPDADPVLSPLDLQGWDGSGTCWVIGFPAGDPILAVYSQQADGSVRLLPVARRP</sequence>
<gene>
    <name evidence="7" type="ORF">H7C19_26910</name>
</gene>
<evidence type="ECO:0000256" key="4">
    <source>
        <dbReference type="ARBA" id="ARBA00022833"/>
    </source>
</evidence>
<dbReference type="InterPro" id="IPR051929">
    <property type="entry name" value="VirAsm_ModProt"/>
</dbReference>
<evidence type="ECO:0000313" key="8">
    <source>
        <dbReference type="Proteomes" id="UP000547209"/>
    </source>
</evidence>
<evidence type="ECO:0000256" key="2">
    <source>
        <dbReference type="ARBA" id="ARBA00022723"/>
    </source>
</evidence>
<keyword evidence="8" id="KW-1185">Reference proteome</keyword>
<evidence type="ECO:0000256" key="1">
    <source>
        <dbReference type="ARBA" id="ARBA00022670"/>
    </source>
</evidence>
<protein>
    <submittedName>
        <fullName evidence="7">M67 family metallopeptidase</fullName>
    </submittedName>
</protein>
<keyword evidence="3" id="KW-0378">Hydrolase</keyword>
<feature type="domain" description="JAB" evidence="6">
    <location>
        <begin position="11"/>
        <end position="113"/>
    </location>
</feature>
<dbReference type="Proteomes" id="UP000547209">
    <property type="component" value="Unassembled WGS sequence"/>
</dbReference>
<evidence type="ECO:0000256" key="5">
    <source>
        <dbReference type="ARBA" id="ARBA00023049"/>
    </source>
</evidence>
<dbReference type="Pfam" id="PF14464">
    <property type="entry name" value="Prok-JAB"/>
    <property type="match status" value="1"/>
</dbReference>
<dbReference type="InterPro" id="IPR028090">
    <property type="entry name" value="JAB_dom_prok"/>
</dbReference>
<dbReference type="Gene3D" id="3.40.140.10">
    <property type="entry name" value="Cytidine Deaminase, domain 2"/>
    <property type="match status" value="1"/>
</dbReference>
<keyword evidence="2" id="KW-0479">Metal-binding</keyword>
<organism evidence="7 8">
    <name type="scientific">Cohnella nanjingensis</name>
    <dbReference type="NCBI Taxonomy" id="1387779"/>
    <lineage>
        <taxon>Bacteria</taxon>
        <taxon>Bacillati</taxon>
        <taxon>Bacillota</taxon>
        <taxon>Bacilli</taxon>
        <taxon>Bacillales</taxon>
        <taxon>Paenibacillaceae</taxon>
        <taxon>Cohnella</taxon>
    </lineage>
</organism>
<name>A0A7X0VJ39_9BACL</name>
<dbReference type="SUPFAM" id="SSF102712">
    <property type="entry name" value="JAB1/MPN domain"/>
    <property type="match status" value="1"/>
</dbReference>
<keyword evidence="1" id="KW-0645">Protease</keyword>
<evidence type="ECO:0000256" key="3">
    <source>
        <dbReference type="ARBA" id="ARBA00022801"/>
    </source>
</evidence>
<dbReference type="RefSeq" id="WP_185672173.1">
    <property type="nucleotide sequence ID" value="NZ_JACJVP010000045.1"/>
</dbReference>
<dbReference type="EMBL" id="JACJVP010000045">
    <property type="protein sequence ID" value="MBB6674319.1"/>
    <property type="molecule type" value="Genomic_DNA"/>
</dbReference>
<dbReference type="GO" id="GO:0008270">
    <property type="term" value="F:zinc ion binding"/>
    <property type="evidence" value="ECO:0007669"/>
    <property type="project" value="TreeGrafter"/>
</dbReference>
<keyword evidence="4" id="KW-0862">Zinc</keyword>
<dbReference type="AlphaFoldDB" id="A0A7X0VJ39"/>
<comment type="caution">
    <text evidence="7">The sequence shown here is derived from an EMBL/GenBank/DDBJ whole genome shotgun (WGS) entry which is preliminary data.</text>
</comment>
<dbReference type="PANTHER" id="PTHR34858:SF1">
    <property type="entry name" value="CYSO-CYSTEINE PEPTIDASE"/>
    <property type="match status" value="1"/>
</dbReference>
<reference evidence="7 8" key="1">
    <citation type="submission" date="2020-08" db="EMBL/GenBank/DDBJ databases">
        <title>Cohnella phylogeny.</title>
        <authorList>
            <person name="Dunlap C."/>
        </authorList>
    </citation>
    <scope>NUCLEOTIDE SEQUENCE [LARGE SCALE GENOMIC DNA]</scope>
    <source>
        <strain evidence="7 8">DSM 28246</strain>
    </source>
</reference>
<accession>A0A7X0VJ39</accession>
<evidence type="ECO:0000259" key="6">
    <source>
        <dbReference type="Pfam" id="PF14464"/>
    </source>
</evidence>
<keyword evidence="5" id="KW-0482">Metalloprotease</keyword>
<dbReference type="CDD" id="cd08070">
    <property type="entry name" value="MPN_like"/>
    <property type="match status" value="1"/>
</dbReference>
<evidence type="ECO:0000313" key="7">
    <source>
        <dbReference type="EMBL" id="MBB6674319.1"/>
    </source>
</evidence>